<reference evidence="3" key="1">
    <citation type="journal article" date="2014" name="Front. Microbiol.">
        <title>High frequency of phylogenetically diverse reductive dehalogenase-homologous genes in deep subseafloor sedimentary metagenomes.</title>
        <authorList>
            <person name="Kawai M."/>
            <person name="Futagami T."/>
            <person name="Toyoda A."/>
            <person name="Takaki Y."/>
            <person name="Nishi S."/>
            <person name="Hori S."/>
            <person name="Arai W."/>
            <person name="Tsubouchi T."/>
            <person name="Morono Y."/>
            <person name="Uchiyama I."/>
            <person name="Ito T."/>
            <person name="Fujiyama A."/>
            <person name="Inagaki F."/>
            <person name="Takami H."/>
        </authorList>
    </citation>
    <scope>NUCLEOTIDE SEQUENCE</scope>
    <source>
        <strain evidence="3">Expedition CK06-06</strain>
    </source>
</reference>
<feature type="domain" description="Glycoside hydrolase family 2 immunoglobulin-like beta-sandwich" evidence="1">
    <location>
        <begin position="7"/>
        <end position="62"/>
    </location>
</feature>
<dbReference type="Gene3D" id="3.20.20.80">
    <property type="entry name" value="Glycosidases"/>
    <property type="match status" value="1"/>
</dbReference>
<dbReference type="Pfam" id="PF00703">
    <property type="entry name" value="Glyco_hydro_2"/>
    <property type="match status" value="1"/>
</dbReference>
<evidence type="ECO:0008006" key="4">
    <source>
        <dbReference type="Google" id="ProtNLM"/>
    </source>
</evidence>
<dbReference type="InterPro" id="IPR036156">
    <property type="entry name" value="Beta-gal/glucu_dom_sf"/>
</dbReference>
<dbReference type="Gene3D" id="2.60.40.10">
    <property type="entry name" value="Immunoglobulins"/>
    <property type="match status" value="1"/>
</dbReference>
<proteinExistence type="predicted"/>
<dbReference type="SUPFAM" id="SSF49303">
    <property type="entry name" value="beta-Galactosidase/glucuronidase domain"/>
    <property type="match status" value="1"/>
</dbReference>
<dbReference type="InterPro" id="IPR006103">
    <property type="entry name" value="Glyco_hydro_2_cat"/>
</dbReference>
<feature type="non-terminal residue" evidence="3">
    <location>
        <position position="1"/>
    </location>
</feature>
<dbReference type="SUPFAM" id="SSF51445">
    <property type="entry name" value="(Trans)glycosidases"/>
    <property type="match status" value="1"/>
</dbReference>
<dbReference type="Pfam" id="PF02836">
    <property type="entry name" value="Glyco_hydro_2_C"/>
    <property type="match status" value="1"/>
</dbReference>
<dbReference type="InterPro" id="IPR017853">
    <property type="entry name" value="GH"/>
</dbReference>
<feature type="domain" description="Glycoside hydrolase family 2 catalytic" evidence="2">
    <location>
        <begin position="70"/>
        <end position="224"/>
    </location>
</feature>
<organism evidence="3">
    <name type="scientific">marine sediment metagenome</name>
    <dbReference type="NCBI Taxonomy" id="412755"/>
    <lineage>
        <taxon>unclassified sequences</taxon>
        <taxon>metagenomes</taxon>
        <taxon>ecological metagenomes</taxon>
    </lineage>
</organism>
<accession>X0Y030</accession>
<dbReference type="GO" id="GO:0004553">
    <property type="term" value="F:hydrolase activity, hydrolyzing O-glycosyl compounds"/>
    <property type="evidence" value="ECO:0007669"/>
    <property type="project" value="InterPro"/>
</dbReference>
<dbReference type="PRINTS" id="PR00132">
    <property type="entry name" value="GLHYDRLASE2"/>
</dbReference>
<dbReference type="InterPro" id="IPR051913">
    <property type="entry name" value="GH2_Domain-Containing"/>
</dbReference>
<dbReference type="AlphaFoldDB" id="X0Y030"/>
<dbReference type="PANTHER" id="PTHR42732">
    <property type="entry name" value="BETA-GALACTOSIDASE"/>
    <property type="match status" value="1"/>
</dbReference>
<sequence length="251" mass="29044">TSIKEKETISLLAYETKSIRLIIQVDNIELWHPDNPHLYSLAVTVSKRNKAIDEFYTQFGIREVKIDSQKVQLLLNGEPIFLRGLARHEVFAGASDGEEYRGIEGIYKDMLMMKEINANLLRTTHYPQHPATYILSDRLGLLIWNEIPVFWFGSDEFDLQRLERKIAKGMWLEMIYRDYNRPSVIFWSSCNECGAEKQRSLYLKDMYEAAYLVDGTRLVVQSAAGADTKDATHLECDLIGITSYYKGEFRP</sequence>
<dbReference type="InterPro" id="IPR013783">
    <property type="entry name" value="Ig-like_fold"/>
</dbReference>
<dbReference type="EMBL" id="BARS01042574">
    <property type="protein sequence ID" value="GAG30311.1"/>
    <property type="molecule type" value="Genomic_DNA"/>
</dbReference>
<dbReference type="InterPro" id="IPR006102">
    <property type="entry name" value="Ig-like_GH2"/>
</dbReference>
<comment type="caution">
    <text evidence="3">The sequence shown here is derived from an EMBL/GenBank/DDBJ whole genome shotgun (WGS) entry which is preliminary data.</text>
</comment>
<protein>
    <recommendedName>
        <fullName evidence="4">Beta-galactosidase</fullName>
    </recommendedName>
</protein>
<name>X0Y030_9ZZZZ</name>
<evidence type="ECO:0000313" key="3">
    <source>
        <dbReference type="EMBL" id="GAG30311.1"/>
    </source>
</evidence>
<dbReference type="InterPro" id="IPR006101">
    <property type="entry name" value="Glyco_hydro_2"/>
</dbReference>
<dbReference type="PANTHER" id="PTHR42732:SF1">
    <property type="entry name" value="BETA-MANNOSIDASE"/>
    <property type="match status" value="1"/>
</dbReference>
<feature type="non-terminal residue" evidence="3">
    <location>
        <position position="251"/>
    </location>
</feature>
<gene>
    <name evidence="3" type="ORF">S01H1_64580</name>
</gene>
<evidence type="ECO:0000259" key="1">
    <source>
        <dbReference type="Pfam" id="PF00703"/>
    </source>
</evidence>
<evidence type="ECO:0000259" key="2">
    <source>
        <dbReference type="Pfam" id="PF02836"/>
    </source>
</evidence>
<dbReference type="GO" id="GO:0005975">
    <property type="term" value="P:carbohydrate metabolic process"/>
    <property type="evidence" value="ECO:0007669"/>
    <property type="project" value="InterPro"/>
</dbReference>